<accession>A0A8B9YPK6</accession>
<evidence type="ECO:0000256" key="1">
    <source>
        <dbReference type="ARBA" id="ARBA00004477"/>
    </source>
</evidence>
<evidence type="ECO:0000256" key="3">
    <source>
        <dbReference type="ARBA" id="ARBA00022824"/>
    </source>
</evidence>
<dbReference type="InterPro" id="IPR004299">
    <property type="entry name" value="MBOAT_fam"/>
</dbReference>
<dbReference type="Proteomes" id="UP000694520">
    <property type="component" value="Chromosome 14"/>
</dbReference>
<dbReference type="Ensembl" id="ENSBGRT00000042338.1">
    <property type="protein sequence ID" value="ENSBGRP00000036593.1"/>
    <property type="gene ID" value="ENSBGRG00000022727.1"/>
</dbReference>
<evidence type="ECO:0000313" key="8">
    <source>
        <dbReference type="Proteomes" id="UP000694520"/>
    </source>
</evidence>
<keyword evidence="5" id="KW-0472">Membrane</keyword>
<dbReference type="PANTHER" id="PTHR13285:SF20">
    <property type="entry name" value="PROTEIN-CYSTEINE N-PALMITOYLTRANSFERASE HHAT"/>
    <property type="match status" value="1"/>
</dbReference>
<organism evidence="7 8">
    <name type="scientific">Bos mutus grunniens</name>
    <name type="common">Wild yak</name>
    <name type="synonym">Bos grunniens</name>
    <dbReference type="NCBI Taxonomy" id="30521"/>
    <lineage>
        <taxon>Eukaryota</taxon>
        <taxon>Metazoa</taxon>
        <taxon>Chordata</taxon>
        <taxon>Craniata</taxon>
        <taxon>Vertebrata</taxon>
        <taxon>Euteleostomi</taxon>
        <taxon>Mammalia</taxon>
        <taxon>Eutheria</taxon>
        <taxon>Laurasiatheria</taxon>
        <taxon>Artiodactyla</taxon>
        <taxon>Ruminantia</taxon>
        <taxon>Pecora</taxon>
        <taxon>Bovidae</taxon>
        <taxon>Bovinae</taxon>
        <taxon>Bos</taxon>
    </lineage>
</organism>
<dbReference type="AlphaFoldDB" id="A0A8B9YPK6"/>
<dbReference type="GeneTree" id="ENSGT00530000063629"/>
<gene>
    <name evidence="7" type="primary">HHAT</name>
</gene>
<protein>
    <submittedName>
        <fullName evidence="7">Hedgehog acyltransferase</fullName>
    </submittedName>
</protein>
<keyword evidence="8" id="KW-1185">Reference proteome</keyword>
<reference evidence="7" key="1">
    <citation type="submission" date="2019-05" db="EMBL/GenBank/DDBJ databases">
        <authorList>
            <person name="Zhang S."/>
            <person name="Liu J."/>
        </authorList>
    </citation>
    <scope>NUCLEOTIDE SEQUENCE [LARGE SCALE GENOMIC DNA]</scope>
</reference>
<dbReference type="GO" id="GO:0005789">
    <property type="term" value="C:endoplasmic reticulum membrane"/>
    <property type="evidence" value="ECO:0007669"/>
    <property type="project" value="UniProtKB-SubCell"/>
</dbReference>
<evidence type="ECO:0000256" key="6">
    <source>
        <dbReference type="ARBA" id="ARBA00038268"/>
    </source>
</evidence>
<evidence type="ECO:0000256" key="2">
    <source>
        <dbReference type="ARBA" id="ARBA00022692"/>
    </source>
</evidence>
<comment type="subcellular location">
    <subcellularLocation>
        <location evidence="1">Endoplasmic reticulum membrane</location>
        <topology evidence="1">Multi-pass membrane protein</topology>
    </subcellularLocation>
</comment>
<evidence type="ECO:0000256" key="4">
    <source>
        <dbReference type="ARBA" id="ARBA00022989"/>
    </source>
</evidence>
<dbReference type="InterPro" id="IPR051085">
    <property type="entry name" value="MB_O-acyltransferase"/>
</dbReference>
<name>A0A8B9YPK6_BOSMU</name>
<evidence type="ECO:0000313" key="7">
    <source>
        <dbReference type="Ensembl" id="ENSBGRP00000036593.1"/>
    </source>
</evidence>
<dbReference type="GO" id="GO:0016409">
    <property type="term" value="F:palmitoyltransferase activity"/>
    <property type="evidence" value="ECO:0007669"/>
    <property type="project" value="TreeGrafter"/>
</dbReference>
<proteinExistence type="inferred from homology"/>
<reference evidence="7" key="2">
    <citation type="submission" date="2025-08" db="UniProtKB">
        <authorList>
            <consortium name="Ensembl"/>
        </authorList>
    </citation>
    <scope>IDENTIFICATION</scope>
</reference>
<keyword evidence="3" id="KW-0256">Endoplasmic reticulum</keyword>
<sequence length="190" mass="21102">MCGRRIRQGVGGVGGQRSAGLLMASSFSRYVYIPAGGSQHGLLGALFSTAMTFAFVSFWHGGNDYLWCWATLNWLGVTVENGVQKLVQRPHVQHSLAQFLSPGARRRLHAALASCSTSMLILSNLVFLGGSQVGEIYWDRIFIQVKIQKQWTLSCCRRQKLVPVVFFWPSSRTGPLECSGWLLPSWQLVP</sequence>
<dbReference type="Pfam" id="PF03062">
    <property type="entry name" value="MBOAT"/>
    <property type="match status" value="1"/>
</dbReference>
<reference evidence="7" key="3">
    <citation type="submission" date="2025-09" db="UniProtKB">
        <authorList>
            <consortium name="Ensembl"/>
        </authorList>
    </citation>
    <scope>IDENTIFICATION</scope>
</reference>
<keyword evidence="4" id="KW-1133">Transmembrane helix</keyword>
<keyword evidence="2" id="KW-0812">Transmembrane</keyword>
<comment type="similarity">
    <text evidence="6">Belongs to the membrane-bound acyltransferase family. HHAT subfamily.</text>
</comment>
<evidence type="ECO:0000256" key="5">
    <source>
        <dbReference type="ARBA" id="ARBA00023136"/>
    </source>
</evidence>
<dbReference type="PANTHER" id="PTHR13285">
    <property type="entry name" value="ACYLTRANSFERASE"/>
    <property type="match status" value="1"/>
</dbReference>